<dbReference type="InterPro" id="IPR036770">
    <property type="entry name" value="Ankyrin_rpt-contain_sf"/>
</dbReference>
<evidence type="ECO:0000256" key="2">
    <source>
        <dbReference type="SAM" id="MobiDB-lite"/>
    </source>
</evidence>
<keyword evidence="4" id="KW-1185">Reference proteome</keyword>
<dbReference type="PROSITE" id="PS50088">
    <property type="entry name" value="ANK_REPEAT"/>
    <property type="match status" value="1"/>
</dbReference>
<accession>A0A8H3PJ92</accession>
<evidence type="ECO:0000313" key="3">
    <source>
        <dbReference type="EMBL" id="CAF9942197.1"/>
    </source>
</evidence>
<feature type="compositionally biased region" description="Polar residues" evidence="2">
    <location>
        <begin position="206"/>
        <end position="228"/>
    </location>
</feature>
<dbReference type="PROSITE" id="PS50297">
    <property type="entry name" value="ANK_REP_REGION"/>
    <property type="match status" value="1"/>
</dbReference>
<dbReference type="EMBL" id="CAJPDR010000727">
    <property type="protein sequence ID" value="CAF9942197.1"/>
    <property type="molecule type" value="Genomic_DNA"/>
</dbReference>
<dbReference type="SUPFAM" id="SSF48403">
    <property type="entry name" value="Ankyrin repeat"/>
    <property type="match status" value="1"/>
</dbReference>
<comment type="caution">
    <text evidence="3">The sequence shown here is derived from an EMBL/GenBank/DDBJ whole genome shotgun (WGS) entry which is preliminary data.</text>
</comment>
<keyword evidence="1" id="KW-0040">ANK repeat</keyword>
<feature type="region of interest" description="Disordered" evidence="2">
    <location>
        <begin position="205"/>
        <end position="230"/>
    </location>
</feature>
<evidence type="ECO:0000256" key="1">
    <source>
        <dbReference type="PROSITE-ProRule" id="PRU00023"/>
    </source>
</evidence>
<dbReference type="Pfam" id="PF00023">
    <property type="entry name" value="Ank"/>
    <property type="match status" value="1"/>
</dbReference>
<protein>
    <submittedName>
        <fullName evidence="3">Uncharacterized protein</fullName>
    </submittedName>
</protein>
<dbReference type="AlphaFoldDB" id="A0A8H3PJ92"/>
<organism evidence="3 4">
    <name type="scientific">Alectoria fallacina</name>
    <dbReference type="NCBI Taxonomy" id="1903189"/>
    <lineage>
        <taxon>Eukaryota</taxon>
        <taxon>Fungi</taxon>
        <taxon>Dikarya</taxon>
        <taxon>Ascomycota</taxon>
        <taxon>Pezizomycotina</taxon>
        <taxon>Lecanoromycetes</taxon>
        <taxon>OSLEUM clade</taxon>
        <taxon>Lecanoromycetidae</taxon>
        <taxon>Lecanorales</taxon>
        <taxon>Lecanorineae</taxon>
        <taxon>Parmeliaceae</taxon>
        <taxon>Alectoria</taxon>
    </lineage>
</organism>
<dbReference type="Gene3D" id="1.25.40.20">
    <property type="entry name" value="Ankyrin repeat-containing domain"/>
    <property type="match status" value="1"/>
</dbReference>
<dbReference type="Proteomes" id="UP000664203">
    <property type="component" value="Unassembled WGS sequence"/>
</dbReference>
<gene>
    <name evidence="3" type="ORF">ALECFALPRED_009565</name>
</gene>
<name>A0A8H3PJ92_9LECA</name>
<reference evidence="3" key="1">
    <citation type="submission" date="2021-03" db="EMBL/GenBank/DDBJ databases">
        <authorList>
            <person name="Tagirdzhanova G."/>
        </authorList>
    </citation>
    <scope>NUCLEOTIDE SEQUENCE</scope>
</reference>
<sequence>MGDPVTVLGVIAATSQLAGQLISTSFAIYNFCLKIHDAPSLIREQFTHLEQLTSIARLIIQNPGFQTTSVASVLGTCLREAEELRQQLEKGVASEGSHAIIRFQQALVGVVNEKKVKGLFQQLERAKVSLGLCIQEIDSSRRALTSINVRIEKVESDVSQILIGMDDTGRSIRNVVEVMEPLRADIASLKVMLPDLKQARPLQADATASKSHQSLVKMNRQAKPSSSKRVAPSVTGFYPSPFGMLFYCKINLQDGENEVLDVETDNQVTVKQRTFRLSPSKWFRVLGGQEVELRIASYPSFDRFNVNFSTNQRFDFGLGEALGFYREASVWEWKFNKVDFSLLRRLLSEGKISANNRFYDQNRSLNKEDNLLVFVIQTGSSVACRNVSAYKPLFKLCETLLAYGAAPEIIQSALYPSLQNRDTMNLPSTMMEYSIPSLLLSHGASMSNPILTLGGVYTGRGFPTSTTLLRSHLSYLVRLPTSSAHLQAEFLRHLDIDSISELTRLDIWFTSIWYHTSTDFRNALQARLETTKKDILPLGILDFPEICKQLKTAEEAERNHFFEFICTYGTRENLEPFIVARFETPQQPLEWSIPKHGTLSLRFPSWYEIPAHAFTNVETFESIAAAGIRISDFKVVLKVMSSSFILERVRDRAFLESFFGLWSPSGNLRPLVLAYWVKYLNKCYMVIGDTHRAMVDALIDRDYCSFPSRTSPTQRIRTTTTFLAVEVTCLVCEIIRPRTLWVIKYLREEKNVMLLLYMLEKYRAFMELELDRRWLPEAGDERWLGFTPLMLAVAAGDFRLVVLLVEHGAIITQPHTSRNLSALDLAHRNICCCHPRNWLELPPSELDKYSESDTMISEETDEKILDFLVKKSKQSQDLVHTPELSLDQNLTNFGYLWSKILERLQRLLARMETSEERSRFLEKGPSRVVVSVH</sequence>
<dbReference type="OrthoDB" id="10341219at2759"/>
<evidence type="ECO:0000313" key="4">
    <source>
        <dbReference type="Proteomes" id="UP000664203"/>
    </source>
</evidence>
<dbReference type="SMART" id="SM00248">
    <property type="entry name" value="ANK"/>
    <property type="match status" value="1"/>
</dbReference>
<dbReference type="InterPro" id="IPR002110">
    <property type="entry name" value="Ankyrin_rpt"/>
</dbReference>
<proteinExistence type="predicted"/>
<feature type="repeat" description="ANK" evidence="1">
    <location>
        <begin position="784"/>
        <end position="816"/>
    </location>
</feature>